<organism evidence="2 3">
    <name type="scientific">Brassica cretica</name>
    <name type="common">Mustard</name>
    <dbReference type="NCBI Taxonomy" id="69181"/>
    <lineage>
        <taxon>Eukaryota</taxon>
        <taxon>Viridiplantae</taxon>
        <taxon>Streptophyta</taxon>
        <taxon>Embryophyta</taxon>
        <taxon>Tracheophyta</taxon>
        <taxon>Spermatophyta</taxon>
        <taxon>Magnoliopsida</taxon>
        <taxon>eudicotyledons</taxon>
        <taxon>Gunneridae</taxon>
        <taxon>Pentapetalae</taxon>
        <taxon>rosids</taxon>
        <taxon>malvids</taxon>
        <taxon>Brassicales</taxon>
        <taxon>Brassicaceae</taxon>
        <taxon>Brassiceae</taxon>
        <taxon>Brassica</taxon>
    </lineage>
</organism>
<evidence type="ECO:0000256" key="1">
    <source>
        <dbReference type="SAM" id="SignalP"/>
    </source>
</evidence>
<name>A0A8S9RCP0_BRACR</name>
<gene>
    <name evidence="2" type="ORF">F2Q69_00062880</name>
</gene>
<evidence type="ECO:0000313" key="2">
    <source>
        <dbReference type="EMBL" id="KAF3570485.1"/>
    </source>
</evidence>
<comment type="caution">
    <text evidence="2">The sequence shown here is derived from an EMBL/GenBank/DDBJ whole genome shotgun (WGS) entry which is preliminary data.</text>
</comment>
<dbReference type="AlphaFoldDB" id="A0A8S9RCP0"/>
<proteinExistence type="predicted"/>
<reference evidence="2" key="1">
    <citation type="submission" date="2019-12" db="EMBL/GenBank/DDBJ databases">
        <title>Genome sequencing and annotation of Brassica cretica.</title>
        <authorList>
            <person name="Studholme D.J."/>
            <person name="Sarris P."/>
        </authorList>
    </citation>
    <scope>NUCLEOTIDE SEQUENCE</scope>
    <source>
        <strain evidence="2">PFS-109/04</strain>
        <tissue evidence="2">Leaf</tissue>
    </source>
</reference>
<keyword evidence="1" id="KW-0732">Signal</keyword>
<feature type="signal peptide" evidence="1">
    <location>
        <begin position="1"/>
        <end position="16"/>
    </location>
</feature>
<evidence type="ECO:0000313" key="3">
    <source>
        <dbReference type="Proteomes" id="UP000712600"/>
    </source>
</evidence>
<accession>A0A8S9RCP0</accession>
<sequence length="187" mass="21599">MRFWGPNHSGFLAHVRLHLLLVSPLDDEGFLFDQSLEKLKPKFRTYTLGVVIASASRFHVAHNLFDKTPDRVQENNTSLLFESGDWQERAKVRKLMEERKVKKEAGYSWIEVKNKTYAFLAGDRWTMKRNYFVYIFKTGQRVLSLGQIENKRSRMHVATGGVLSVSTATLLLRMTPWEGNNLAATYS</sequence>
<feature type="chain" id="PRO_5035854133" evidence="1">
    <location>
        <begin position="17"/>
        <end position="187"/>
    </location>
</feature>
<protein>
    <submittedName>
        <fullName evidence="2">Uncharacterized protein</fullName>
    </submittedName>
</protein>
<dbReference type="Proteomes" id="UP000712600">
    <property type="component" value="Unassembled WGS sequence"/>
</dbReference>
<dbReference type="EMBL" id="QGKX02000095">
    <property type="protein sequence ID" value="KAF3570485.1"/>
    <property type="molecule type" value="Genomic_DNA"/>
</dbReference>